<reference evidence="2" key="1">
    <citation type="submission" date="2021-04" db="EMBL/GenBank/DDBJ databases">
        <authorList>
            <person name="Tunstrom K."/>
        </authorList>
    </citation>
    <scope>NUCLEOTIDE SEQUENCE</scope>
</reference>
<gene>
    <name evidence="2" type="ORF">PAPOLLO_LOCUS22576</name>
</gene>
<feature type="region of interest" description="Disordered" evidence="1">
    <location>
        <begin position="37"/>
        <end position="71"/>
    </location>
</feature>
<dbReference type="Proteomes" id="UP000691718">
    <property type="component" value="Unassembled WGS sequence"/>
</dbReference>
<feature type="compositionally biased region" description="Polar residues" evidence="1">
    <location>
        <begin position="51"/>
        <end position="65"/>
    </location>
</feature>
<name>A0A8S3XU76_PARAO</name>
<evidence type="ECO:0000313" key="3">
    <source>
        <dbReference type="Proteomes" id="UP000691718"/>
    </source>
</evidence>
<keyword evidence="3" id="KW-1185">Reference proteome</keyword>
<comment type="caution">
    <text evidence="2">The sequence shown here is derived from an EMBL/GenBank/DDBJ whole genome shotgun (WGS) entry which is preliminary data.</text>
</comment>
<dbReference type="AlphaFoldDB" id="A0A8S3XU76"/>
<proteinExistence type="predicted"/>
<organism evidence="2 3">
    <name type="scientific">Parnassius apollo</name>
    <name type="common">Apollo butterfly</name>
    <name type="synonym">Papilio apollo</name>
    <dbReference type="NCBI Taxonomy" id="110799"/>
    <lineage>
        <taxon>Eukaryota</taxon>
        <taxon>Metazoa</taxon>
        <taxon>Ecdysozoa</taxon>
        <taxon>Arthropoda</taxon>
        <taxon>Hexapoda</taxon>
        <taxon>Insecta</taxon>
        <taxon>Pterygota</taxon>
        <taxon>Neoptera</taxon>
        <taxon>Endopterygota</taxon>
        <taxon>Lepidoptera</taxon>
        <taxon>Glossata</taxon>
        <taxon>Ditrysia</taxon>
        <taxon>Papilionoidea</taxon>
        <taxon>Papilionidae</taxon>
        <taxon>Parnassiinae</taxon>
        <taxon>Parnassini</taxon>
        <taxon>Parnassius</taxon>
        <taxon>Parnassius</taxon>
    </lineage>
</organism>
<feature type="compositionally biased region" description="Basic and acidic residues" evidence="1">
    <location>
        <begin position="38"/>
        <end position="50"/>
    </location>
</feature>
<protein>
    <submittedName>
        <fullName evidence="2">(apollo) hypothetical protein</fullName>
    </submittedName>
</protein>
<accession>A0A8S3XU76</accession>
<sequence length="71" mass="8193">MFYFISNRFFILFMTGKLQEWNEPQFFNISEDSVTKTGEVDSSNKKENFEKSGSQTLFPETTGGINTPKII</sequence>
<evidence type="ECO:0000313" key="2">
    <source>
        <dbReference type="EMBL" id="CAG5042982.1"/>
    </source>
</evidence>
<dbReference type="EMBL" id="CAJQZP010001392">
    <property type="protein sequence ID" value="CAG5042982.1"/>
    <property type="molecule type" value="Genomic_DNA"/>
</dbReference>
<evidence type="ECO:0000256" key="1">
    <source>
        <dbReference type="SAM" id="MobiDB-lite"/>
    </source>
</evidence>